<dbReference type="InParanoid" id="A0A540VDB7"/>
<evidence type="ECO:0000256" key="12">
    <source>
        <dbReference type="HAMAP-Rule" id="MF_00111"/>
    </source>
</evidence>
<feature type="binding site" evidence="12">
    <location>
        <position position="345"/>
    </location>
    <ligand>
        <name>UDP-N-acetyl-alpha-D-glucosamine</name>
        <dbReference type="ChEBI" id="CHEBI:57705"/>
    </ligand>
</feature>
<organism evidence="14 15">
    <name type="scientific">Litorilinea aerophila</name>
    <dbReference type="NCBI Taxonomy" id="1204385"/>
    <lineage>
        <taxon>Bacteria</taxon>
        <taxon>Bacillati</taxon>
        <taxon>Chloroflexota</taxon>
        <taxon>Caldilineae</taxon>
        <taxon>Caldilineales</taxon>
        <taxon>Caldilineaceae</taxon>
        <taxon>Litorilinea</taxon>
    </lineage>
</organism>
<comment type="caution">
    <text evidence="12">Lacks conserved residue(s) required for the propagation of feature annotation.</text>
</comment>
<dbReference type="NCBIfam" id="TIGR01072">
    <property type="entry name" value="murA"/>
    <property type="match status" value="1"/>
</dbReference>
<accession>A0A540VDB7</accession>
<dbReference type="GO" id="GO:0071555">
    <property type="term" value="P:cell wall organization"/>
    <property type="evidence" value="ECO:0007669"/>
    <property type="project" value="UniProtKB-KW"/>
</dbReference>
<evidence type="ECO:0000256" key="4">
    <source>
        <dbReference type="ARBA" id="ARBA00022618"/>
    </source>
</evidence>
<dbReference type="RefSeq" id="WP_141611074.1">
    <property type="nucleotide sequence ID" value="NZ_VIGC02000021.1"/>
</dbReference>
<dbReference type="InterPro" id="IPR050068">
    <property type="entry name" value="MurA_subfamily"/>
</dbReference>
<dbReference type="GO" id="GO:0019277">
    <property type="term" value="P:UDP-N-acetylgalactosamine biosynthetic process"/>
    <property type="evidence" value="ECO:0007669"/>
    <property type="project" value="InterPro"/>
</dbReference>
<keyword evidence="5 12" id="KW-0808">Transferase</keyword>
<evidence type="ECO:0000259" key="13">
    <source>
        <dbReference type="Pfam" id="PF00275"/>
    </source>
</evidence>
<comment type="function">
    <text evidence="12">Cell wall formation. Adds enolpyruvyl to UDP-N-acetylglucosamine.</text>
</comment>
<name>A0A540VDB7_9CHLR</name>
<dbReference type="HAMAP" id="MF_00111">
    <property type="entry name" value="MurA"/>
    <property type="match status" value="1"/>
</dbReference>
<dbReference type="GO" id="GO:0005737">
    <property type="term" value="C:cytoplasm"/>
    <property type="evidence" value="ECO:0007669"/>
    <property type="project" value="UniProtKB-SubCell"/>
</dbReference>
<evidence type="ECO:0000256" key="8">
    <source>
        <dbReference type="ARBA" id="ARBA00023306"/>
    </source>
</evidence>
<evidence type="ECO:0000256" key="3">
    <source>
        <dbReference type="ARBA" id="ARBA00022490"/>
    </source>
</evidence>
<dbReference type="GO" id="GO:0051301">
    <property type="term" value="P:cell division"/>
    <property type="evidence" value="ECO:0007669"/>
    <property type="project" value="UniProtKB-KW"/>
</dbReference>
<keyword evidence="3 12" id="KW-0963">Cytoplasm</keyword>
<dbReference type="Gene3D" id="3.65.10.10">
    <property type="entry name" value="Enolpyruvate transferase domain"/>
    <property type="match status" value="2"/>
</dbReference>
<dbReference type="PANTHER" id="PTHR43783">
    <property type="entry name" value="UDP-N-ACETYLGLUCOSAMINE 1-CARBOXYVINYLTRANSFERASE"/>
    <property type="match status" value="1"/>
</dbReference>
<evidence type="ECO:0000256" key="9">
    <source>
        <dbReference type="ARBA" id="ARBA00023316"/>
    </source>
</evidence>
<keyword evidence="4 12" id="KW-0132">Cell division</keyword>
<gene>
    <name evidence="12 14" type="primary">murA</name>
    <name evidence="14" type="ORF">FKZ61_15590</name>
</gene>
<evidence type="ECO:0000313" key="15">
    <source>
        <dbReference type="Proteomes" id="UP000317371"/>
    </source>
</evidence>
<keyword evidence="8 12" id="KW-0131">Cell cycle</keyword>
<dbReference type="Proteomes" id="UP000317371">
    <property type="component" value="Unassembled WGS sequence"/>
</dbReference>
<dbReference type="InterPro" id="IPR001986">
    <property type="entry name" value="Enolpyruvate_Tfrase_dom"/>
</dbReference>
<dbReference type="EMBL" id="VIGC01000021">
    <property type="protein sequence ID" value="TQE94682.1"/>
    <property type="molecule type" value="Genomic_DNA"/>
</dbReference>
<dbReference type="GO" id="GO:0009252">
    <property type="term" value="P:peptidoglycan biosynthetic process"/>
    <property type="evidence" value="ECO:0007669"/>
    <property type="project" value="UniProtKB-UniRule"/>
</dbReference>
<comment type="pathway">
    <text evidence="2 12">Cell wall biogenesis; peptidoglycan biosynthesis.</text>
</comment>
<dbReference type="UniPathway" id="UPA00219"/>
<dbReference type="InterPro" id="IPR005750">
    <property type="entry name" value="UDP_GlcNAc_COvinyl_MurA"/>
</dbReference>
<dbReference type="Pfam" id="PF00275">
    <property type="entry name" value="EPSP_synthase"/>
    <property type="match status" value="1"/>
</dbReference>
<dbReference type="InterPro" id="IPR013792">
    <property type="entry name" value="RNA3'P_cycl/enolpyr_Trfase_a/b"/>
</dbReference>
<dbReference type="EC" id="2.5.1.7" evidence="12"/>
<dbReference type="AlphaFoldDB" id="A0A540VDB7"/>
<evidence type="ECO:0000256" key="2">
    <source>
        <dbReference type="ARBA" id="ARBA00004752"/>
    </source>
</evidence>
<evidence type="ECO:0000256" key="1">
    <source>
        <dbReference type="ARBA" id="ARBA00004496"/>
    </source>
</evidence>
<evidence type="ECO:0000256" key="7">
    <source>
        <dbReference type="ARBA" id="ARBA00022984"/>
    </source>
</evidence>
<dbReference type="PANTHER" id="PTHR43783:SF1">
    <property type="entry name" value="UDP-N-ACETYLGLUCOSAMINE 1-CARBOXYVINYLTRANSFERASE"/>
    <property type="match status" value="1"/>
</dbReference>
<evidence type="ECO:0000256" key="5">
    <source>
        <dbReference type="ARBA" id="ARBA00022679"/>
    </source>
</evidence>
<keyword evidence="9 12" id="KW-0961">Cell wall biogenesis/degradation</keyword>
<proteinExistence type="inferred from homology"/>
<feature type="domain" description="Enolpyruvate transferase" evidence="13">
    <location>
        <begin position="7"/>
        <end position="425"/>
    </location>
</feature>
<protein>
    <recommendedName>
        <fullName evidence="12">UDP-N-acetylglucosamine 1-carboxyvinyltransferase</fullName>
        <ecNumber evidence="12">2.5.1.7</ecNumber>
    </recommendedName>
    <alternativeName>
        <fullName evidence="12">Enoylpyruvate transferase</fullName>
    </alternativeName>
    <alternativeName>
        <fullName evidence="12">UDP-N-acetylglucosamine enolpyruvyl transferase</fullName>
        <shortName evidence="12">EPT</shortName>
    </alternativeName>
</protein>
<keyword evidence="15" id="KW-1185">Reference proteome</keyword>
<dbReference type="FunCoup" id="A0A540VDB7">
    <property type="interactions" value="373"/>
</dbReference>
<dbReference type="GO" id="GO:0008760">
    <property type="term" value="F:UDP-N-acetylglucosamine 1-carboxyvinyltransferase activity"/>
    <property type="evidence" value="ECO:0007669"/>
    <property type="project" value="UniProtKB-UniRule"/>
</dbReference>
<sequence>MTSFIIEGGHPIQGTVRPSGNKNAALPLLASCLLTDEPVTLHNVPQIGDVETMLQILAGLGVEIHRQGHSVTLCARGVDRTQPDAHLFGQIRGSLTLMGPLLARHGHFAVGKSAGGDDIGRRRIDTHLQVFQALGAQLCHNGRFELRADRGLTGQDILLDEASVTATENGIMAAALARGTTILRNAASEPHVQDLCHLLVAMGCPIEGIGSNTLTIHGQERLRGGEIHISPDFVEIGSYIGLGAITEGELRIQGVVPEHLRMVEMVFAHRLGVQMHLEHDPTAPPHEATTLVVEDGQELRITPDFGGAVPKIDDAPWPAFPPDLMSIALVVATQAQGTVIIHEKMYESRLYFVDKLIAMGAQIILCDPHRAVVVGPSRLVGQTVTSPDIRAGMALVLAALAAQGVTTIGNVQQIDRGYQRIDETLRSLGAHIQRVE</sequence>
<feature type="binding site" evidence="12">
    <location>
        <position position="323"/>
    </location>
    <ligand>
        <name>UDP-N-acetyl-alpha-D-glucosamine</name>
        <dbReference type="ChEBI" id="CHEBI:57705"/>
    </ligand>
</feature>
<keyword evidence="6 12" id="KW-0133">Cell shape</keyword>
<evidence type="ECO:0000256" key="6">
    <source>
        <dbReference type="ARBA" id="ARBA00022960"/>
    </source>
</evidence>
<dbReference type="NCBIfam" id="NF006873">
    <property type="entry name" value="PRK09369.1"/>
    <property type="match status" value="1"/>
</dbReference>
<keyword evidence="7 12" id="KW-0573">Peptidoglycan synthesis</keyword>
<dbReference type="InterPro" id="IPR036968">
    <property type="entry name" value="Enolpyruvate_Tfrase_sf"/>
</dbReference>
<dbReference type="GO" id="GO:0008360">
    <property type="term" value="P:regulation of cell shape"/>
    <property type="evidence" value="ECO:0007669"/>
    <property type="project" value="UniProtKB-KW"/>
</dbReference>
<dbReference type="OrthoDB" id="9803760at2"/>
<dbReference type="SUPFAM" id="SSF55205">
    <property type="entry name" value="EPT/RTPC-like"/>
    <property type="match status" value="1"/>
</dbReference>
<reference evidence="14 15" key="1">
    <citation type="submission" date="2019-06" db="EMBL/GenBank/DDBJ databases">
        <title>Genome sequence of Litorilinea aerophila BAA-2444.</title>
        <authorList>
            <person name="Maclea K.S."/>
            <person name="Maurais E.G."/>
            <person name="Iannazzi L.C."/>
        </authorList>
    </citation>
    <scope>NUCLEOTIDE SEQUENCE [LARGE SCALE GENOMIC DNA]</scope>
    <source>
        <strain evidence="14 15">ATCC BAA-2444</strain>
    </source>
</reference>
<feature type="binding site" evidence="12">
    <location>
        <position position="92"/>
    </location>
    <ligand>
        <name>UDP-N-acetyl-alpha-D-glucosamine</name>
        <dbReference type="ChEBI" id="CHEBI:57705"/>
    </ligand>
</feature>
<evidence type="ECO:0000256" key="11">
    <source>
        <dbReference type="ARBA" id="ARBA00047527"/>
    </source>
</evidence>
<feature type="active site" description="Proton donor" evidence="12">
    <location>
        <position position="117"/>
    </location>
</feature>
<evidence type="ECO:0000313" key="14">
    <source>
        <dbReference type="EMBL" id="TQE94682.1"/>
    </source>
</evidence>
<comment type="catalytic activity">
    <reaction evidence="11 12">
        <text>phosphoenolpyruvate + UDP-N-acetyl-alpha-D-glucosamine = UDP-N-acetyl-3-O-(1-carboxyvinyl)-alpha-D-glucosamine + phosphate</text>
        <dbReference type="Rhea" id="RHEA:18681"/>
        <dbReference type="ChEBI" id="CHEBI:43474"/>
        <dbReference type="ChEBI" id="CHEBI:57705"/>
        <dbReference type="ChEBI" id="CHEBI:58702"/>
        <dbReference type="ChEBI" id="CHEBI:68483"/>
        <dbReference type="EC" id="2.5.1.7"/>
    </reaction>
</comment>
<dbReference type="CDD" id="cd01555">
    <property type="entry name" value="UdpNAET"/>
    <property type="match status" value="1"/>
</dbReference>
<comment type="caution">
    <text evidence="14">The sequence shown here is derived from an EMBL/GenBank/DDBJ whole genome shotgun (WGS) entry which is preliminary data.</text>
</comment>
<comment type="similarity">
    <text evidence="10 12">Belongs to the EPSP synthase family. MurA subfamily.</text>
</comment>
<feature type="binding site" evidence="12">
    <location>
        <begin position="22"/>
        <end position="23"/>
    </location>
    <ligand>
        <name>phosphoenolpyruvate</name>
        <dbReference type="ChEBI" id="CHEBI:58702"/>
    </ligand>
</feature>
<comment type="subcellular location">
    <subcellularLocation>
        <location evidence="1 12">Cytoplasm</location>
    </subcellularLocation>
</comment>
<evidence type="ECO:0000256" key="10">
    <source>
        <dbReference type="ARBA" id="ARBA00038367"/>
    </source>
</evidence>